<keyword evidence="17" id="KW-1185">Reference proteome</keyword>
<dbReference type="FunFam" id="3.40.50.300:FF:000108">
    <property type="entry name" value="ATP-dependent RNA helicase RhlE"/>
    <property type="match status" value="1"/>
</dbReference>
<feature type="compositionally biased region" description="Basic and acidic residues" evidence="12">
    <location>
        <begin position="393"/>
        <end position="412"/>
    </location>
</feature>
<reference evidence="16 17" key="1">
    <citation type="journal article" date="2015" name="Appl. Environ. Microbiol.">
        <title>Aerobic and Anaerobic Thiosulfate Oxidation by a Cold-Adapted, Subglacial Chemoautotroph.</title>
        <authorList>
            <person name="Harrold Z.R."/>
            <person name="Skidmore M.L."/>
            <person name="Hamilton T.L."/>
            <person name="Desch L."/>
            <person name="Amada K."/>
            <person name="van Gelder W."/>
            <person name="Glover K."/>
            <person name="Roden E.E."/>
            <person name="Boyd E.S."/>
        </authorList>
    </citation>
    <scope>NUCLEOTIDE SEQUENCE [LARGE SCALE GENOMIC DNA]</scope>
    <source>
        <strain evidence="16 17">RG</strain>
    </source>
</reference>
<dbReference type="GO" id="GO:0016787">
    <property type="term" value="F:hydrolase activity"/>
    <property type="evidence" value="ECO:0007669"/>
    <property type="project" value="UniProtKB-KW"/>
</dbReference>
<gene>
    <name evidence="16" type="ORF">ABW22_02095</name>
</gene>
<evidence type="ECO:0000256" key="10">
    <source>
        <dbReference type="PROSITE-ProRule" id="PRU00552"/>
    </source>
</evidence>
<keyword evidence="4 11" id="KW-0378">Hydrolase</keyword>
<dbReference type="InterPro" id="IPR050079">
    <property type="entry name" value="DEAD_box_RNA_helicase"/>
</dbReference>
<dbReference type="SUPFAM" id="SSF52540">
    <property type="entry name" value="P-loop containing nucleoside triphosphate hydrolases"/>
    <property type="match status" value="1"/>
</dbReference>
<evidence type="ECO:0000256" key="4">
    <source>
        <dbReference type="ARBA" id="ARBA00022801"/>
    </source>
</evidence>
<dbReference type="InterPro" id="IPR001650">
    <property type="entry name" value="Helicase_C-like"/>
</dbReference>
<keyword evidence="5 11" id="KW-0347">Helicase</keyword>
<evidence type="ECO:0000256" key="8">
    <source>
        <dbReference type="ARBA" id="ARBA00047984"/>
    </source>
</evidence>
<dbReference type="PROSITE" id="PS51195">
    <property type="entry name" value="Q_MOTIF"/>
    <property type="match status" value="1"/>
</dbReference>
<evidence type="ECO:0000256" key="5">
    <source>
        <dbReference type="ARBA" id="ARBA00022806"/>
    </source>
</evidence>
<feature type="region of interest" description="Disordered" evidence="12">
    <location>
        <begin position="384"/>
        <end position="446"/>
    </location>
</feature>
<dbReference type="Proteomes" id="UP000064243">
    <property type="component" value="Unassembled WGS sequence"/>
</dbReference>
<keyword evidence="6 11" id="KW-0067">ATP-binding</keyword>
<evidence type="ECO:0000256" key="1">
    <source>
        <dbReference type="ARBA" id="ARBA00012552"/>
    </source>
</evidence>
<dbReference type="Gene3D" id="3.40.50.300">
    <property type="entry name" value="P-loop containing nucleotide triphosphate hydrolases"/>
    <property type="match status" value="2"/>
</dbReference>
<dbReference type="InterPro" id="IPR044742">
    <property type="entry name" value="DEAD/DEAH_RhlB"/>
</dbReference>
<dbReference type="Pfam" id="PF00270">
    <property type="entry name" value="DEAD"/>
    <property type="match status" value="1"/>
</dbReference>
<dbReference type="PROSITE" id="PS00039">
    <property type="entry name" value="DEAD_ATP_HELICASE"/>
    <property type="match status" value="1"/>
</dbReference>
<comment type="similarity">
    <text evidence="7 11">Belongs to the DEAD box helicase family.</text>
</comment>
<dbReference type="InterPro" id="IPR000629">
    <property type="entry name" value="RNA-helicase_DEAD-box_CS"/>
</dbReference>
<evidence type="ECO:0000256" key="7">
    <source>
        <dbReference type="ARBA" id="ARBA00038437"/>
    </source>
</evidence>
<evidence type="ECO:0000256" key="3">
    <source>
        <dbReference type="ARBA" id="ARBA00022741"/>
    </source>
</evidence>
<dbReference type="AlphaFoldDB" id="A0A106BUT3"/>
<dbReference type="RefSeq" id="WP_059751534.1">
    <property type="nucleotide sequence ID" value="NZ_LDUG01000007.1"/>
</dbReference>
<dbReference type="PROSITE" id="PS51194">
    <property type="entry name" value="HELICASE_CTER"/>
    <property type="match status" value="1"/>
</dbReference>
<dbReference type="PATRIC" id="fig|36861.3.peg.3263"/>
<dbReference type="Pfam" id="PF00271">
    <property type="entry name" value="Helicase_C"/>
    <property type="match status" value="1"/>
</dbReference>
<dbReference type="GO" id="GO:0009266">
    <property type="term" value="P:response to temperature stimulus"/>
    <property type="evidence" value="ECO:0007669"/>
    <property type="project" value="UniProtKB-ARBA"/>
</dbReference>
<evidence type="ECO:0000256" key="11">
    <source>
        <dbReference type="RuleBase" id="RU000492"/>
    </source>
</evidence>
<feature type="domain" description="Helicase ATP-binding" evidence="13">
    <location>
        <begin position="33"/>
        <end position="211"/>
    </location>
</feature>
<evidence type="ECO:0000256" key="12">
    <source>
        <dbReference type="SAM" id="MobiDB-lite"/>
    </source>
</evidence>
<comment type="catalytic activity">
    <reaction evidence="8">
        <text>ATP + H2O = ADP + phosphate + H(+)</text>
        <dbReference type="Rhea" id="RHEA:13065"/>
        <dbReference type="ChEBI" id="CHEBI:15377"/>
        <dbReference type="ChEBI" id="CHEBI:15378"/>
        <dbReference type="ChEBI" id="CHEBI:30616"/>
        <dbReference type="ChEBI" id="CHEBI:43474"/>
        <dbReference type="ChEBI" id="CHEBI:456216"/>
        <dbReference type="EC" id="3.6.4.13"/>
    </reaction>
</comment>
<dbReference type="PANTHER" id="PTHR47959:SF13">
    <property type="entry name" value="ATP-DEPENDENT RNA HELICASE RHLE"/>
    <property type="match status" value="1"/>
</dbReference>
<dbReference type="STRING" id="1123392.GCA_000376425_01254"/>
<organism evidence="16 17">
    <name type="scientific">Thiobacillus denitrificans</name>
    <dbReference type="NCBI Taxonomy" id="36861"/>
    <lineage>
        <taxon>Bacteria</taxon>
        <taxon>Pseudomonadati</taxon>
        <taxon>Pseudomonadota</taxon>
        <taxon>Betaproteobacteria</taxon>
        <taxon>Nitrosomonadales</taxon>
        <taxon>Thiobacillaceae</taxon>
        <taxon>Thiobacillus</taxon>
    </lineage>
</organism>
<evidence type="ECO:0000256" key="2">
    <source>
        <dbReference type="ARBA" id="ARBA00022490"/>
    </source>
</evidence>
<keyword evidence="3 11" id="KW-0547">Nucleotide-binding</keyword>
<dbReference type="InterPro" id="IPR011545">
    <property type="entry name" value="DEAD/DEAH_box_helicase_dom"/>
</dbReference>
<dbReference type="SMART" id="SM00487">
    <property type="entry name" value="DEXDc"/>
    <property type="match status" value="1"/>
</dbReference>
<protein>
    <recommendedName>
        <fullName evidence="9">DEAD-box ATP-dependent RNA helicase RhpA</fullName>
        <ecNumber evidence="1">3.6.4.13</ecNumber>
    </recommendedName>
</protein>
<dbReference type="GO" id="GO:0003724">
    <property type="term" value="F:RNA helicase activity"/>
    <property type="evidence" value="ECO:0007669"/>
    <property type="project" value="UniProtKB-EC"/>
</dbReference>
<evidence type="ECO:0000259" key="15">
    <source>
        <dbReference type="PROSITE" id="PS51195"/>
    </source>
</evidence>
<accession>A0A106BUT3</accession>
<feature type="domain" description="DEAD-box RNA helicase Q" evidence="15">
    <location>
        <begin position="2"/>
        <end position="30"/>
    </location>
</feature>
<dbReference type="InterPro" id="IPR014001">
    <property type="entry name" value="Helicase_ATP-bd"/>
</dbReference>
<comment type="caution">
    <text evidence="16">The sequence shown here is derived from an EMBL/GenBank/DDBJ whole genome shotgun (WGS) entry which is preliminary data.</text>
</comment>
<dbReference type="InterPro" id="IPR027417">
    <property type="entry name" value="P-loop_NTPase"/>
</dbReference>
<evidence type="ECO:0000259" key="14">
    <source>
        <dbReference type="PROSITE" id="PS51194"/>
    </source>
</evidence>
<keyword evidence="2" id="KW-0963">Cytoplasm</keyword>
<dbReference type="GO" id="GO:0042255">
    <property type="term" value="P:ribosome assembly"/>
    <property type="evidence" value="ECO:0007669"/>
    <property type="project" value="UniProtKB-ARBA"/>
</dbReference>
<evidence type="ECO:0000256" key="9">
    <source>
        <dbReference type="ARBA" id="ARBA00074363"/>
    </source>
</evidence>
<dbReference type="SMART" id="SM00490">
    <property type="entry name" value="HELICc"/>
    <property type="match status" value="1"/>
</dbReference>
<dbReference type="GO" id="GO:0005829">
    <property type="term" value="C:cytosol"/>
    <property type="evidence" value="ECO:0007669"/>
    <property type="project" value="TreeGrafter"/>
</dbReference>
<dbReference type="PANTHER" id="PTHR47959">
    <property type="entry name" value="ATP-DEPENDENT RNA HELICASE RHLE-RELATED"/>
    <property type="match status" value="1"/>
</dbReference>
<dbReference type="CDD" id="cd18787">
    <property type="entry name" value="SF2_C_DEAD"/>
    <property type="match status" value="1"/>
</dbReference>
<dbReference type="InterPro" id="IPR014014">
    <property type="entry name" value="RNA_helicase_DEAD_Q_motif"/>
</dbReference>
<evidence type="ECO:0000313" key="17">
    <source>
        <dbReference type="Proteomes" id="UP000064243"/>
    </source>
</evidence>
<dbReference type="OrthoDB" id="5297934at2"/>
<dbReference type="GO" id="GO:0005524">
    <property type="term" value="F:ATP binding"/>
    <property type="evidence" value="ECO:0007669"/>
    <property type="project" value="UniProtKB-KW"/>
</dbReference>
<sequence>MTTFAELGLAPDILRALDEMGYLTPTPIQEQVIPLALQGADILGAAQTGTGKTAAFALPLIQRLLPFANTGTSPAKHPIRALILTPTRELAIQVEESVQAYIKHVPLRSLVVYGGVSINTQIPILKAGVEILVATPGRLLDHVQNKTLMLNQVNTLVLDEADRMLDMGFMPDLKRIVALLPAQRVNMMFSATFPEEIRKLADSILNQPTFIEVARNETAVNVTQVVHPVHHERKRQLLAHLITSRDLRQVLVFTGTKLGCNRLANELNKLGIHADAIHGDKTQQERIKVLEAFKAGTMRVLVATDVAARGIDIEALPFVVNYDLPHNAEDYVHRIGRTGRAGASGEAISLVSESETRYLKDIEKLIGNPIETVIVPGFEPGVADVPAYQSRPPRPDRPVERSAERPSTEHRAPRAKPAASRDALFDVPYEPSEAPPAVGTPALVRPGPKKQIAALFRSPVKPDSAGQ</sequence>
<dbReference type="CDD" id="cd00268">
    <property type="entry name" value="DEADc"/>
    <property type="match status" value="1"/>
</dbReference>
<dbReference type="PROSITE" id="PS51192">
    <property type="entry name" value="HELICASE_ATP_BIND_1"/>
    <property type="match status" value="1"/>
</dbReference>
<dbReference type="EC" id="3.6.4.13" evidence="1"/>
<evidence type="ECO:0000313" key="16">
    <source>
        <dbReference type="EMBL" id="KVW99052.1"/>
    </source>
</evidence>
<dbReference type="EMBL" id="LDUG01000007">
    <property type="protein sequence ID" value="KVW99052.1"/>
    <property type="molecule type" value="Genomic_DNA"/>
</dbReference>
<dbReference type="GO" id="GO:0003676">
    <property type="term" value="F:nucleic acid binding"/>
    <property type="evidence" value="ECO:0007669"/>
    <property type="project" value="InterPro"/>
</dbReference>
<proteinExistence type="inferred from homology"/>
<feature type="domain" description="Helicase C-terminal" evidence="14">
    <location>
        <begin position="236"/>
        <end position="381"/>
    </location>
</feature>
<name>A0A106BUT3_THIDE</name>
<evidence type="ECO:0000256" key="6">
    <source>
        <dbReference type="ARBA" id="ARBA00022840"/>
    </source>
</evidence>
<evidence type="ECO:0000259" key="13">
    <source>
        <dbReference type="PROSITE" id="PS51192"/>
    </source>
</evidence>
<feature type="short sequence motif" description="Q motif" evidence="10">
    <location>
        <begin position="2"/>
        <end position="30"/>
    </location>
</feature>